<keyword evidence="3" id="KW-1185">Reference proteome</keyword>
<dbReference type="Proteomes" id="UP001159363">
    <property type="component" value="Chromosome 11"/>
</dbReference>
<accession>A0ABQ9GHD9</accession>
<organism evidence="2 3">
    <name type="scientific">Dryococelus australis</name>
    <dbReference type="NCBI Taxonomy" id="614101"/>
    <lineage>
        <taxon>Eukaryota</taxon>
        <taxon>Metazoa</taxon>
        <taxon>Ecdysozoa</taxon>
        <taxon>Arthropoda</taxon>
        <taxon>Hexapoda</taxon>
        <taxon>Insecta</taxon>
        <taxon>Pterygota</taxon>
        <taxon>Neoptera</taxon>
        <taxon>Polyneoptera</taxon>
        <taxon>Phasmatodea</taxon>
        <taxon>Verophasmatodea</taxon>
        <taxon>Anareolatae</taxon>
        <taxon>Phasmatidae</taxon>
        <taxon>Eurycanthinae</taxon>
        <taxon>Dryococelus</taxon>
    </lineage>
</organism>
<protein>
    <recommendedName>
        <fullName evidence="4">Secreted protein</fullName>
    </recommendedName>
</protein>
<evidence type="ECO:0008006" key="4">
    <source>
        <dbReference type="Google" id="ProtNLM"/>
    </source>
</evidence>
<evidence type="ECO:0000313" key="3">
    <source>
        <dbReference type="Proteomes" id="UP001159363"/>
    </source>
</evidence>
<evidence type="ECO:0000256" key="1">
    <source>
        <dbReference type="SAM" id="SignalP"/>
    </source>
</evidence>
<dbReference type="EMBL" id="JARBHB010000012">
    <property type="protein sequence ID" value="KAJ8871438.1"/>
    <property type="molecule type" value="Genomic_DNA"/>
</dbReference>
<sequence>MNSVVALLATLFVGKTFAEKIKIKTQYFNKKIYDETLWICRCAVRNALFCFPYVLFHGEPSSSTKGIKN</sequence>
<feature type="chain" id="PRO_5045244165" description="Secreted protein" evidence="1">
    <location>
        <begin position="19"/>
        <end position="69"/>
    </location>
</feature>
<reference evidence="2 3" key="1">
    <citation type="submission" date="2023-02" db="EMBL/GenBank/DDBJ databases">
        <title>LHISI_Scaffold_Assembly.</title>
        <authorList>
            <person name="Stuart O.P."/>
            <person name="Cleave R."/>
            <person name="Magrath M.J.L."/>
            <person name="Mikheyev A.S."/>
        </authorList>
    </citation>
    <scope>NUCLEOTIDE SEQUENCE [LARGE SCALE GENOMIC DNA]</scope>
    <source>
        <strain evidence="2">Daus_M_001</strain>
        <tissue evidence="2">Leg muscle</tissue>
    </source>
</reference>
<gene>
    <name evidence="2" type="ORF">PR048_027755</name>
</gene>
<proteinExistence type="predicted"/>
<evidence type="ECO:0000313" key="2">
    <source>
        <dbReference type="EMBL" id="KAJ8871438.1"/>
    </source>
</evidence>
<comment type="caution">
    <text evidence="2">The sequence shown here is derived from an EMBL/GenBank/DDBJ whole genome shotgun (WGS) entry which is preliminary data.</text>
</comment>
<name>A0ABQ9GHD9_9NEOP</name>
<keyword evidence="1" id="KW-0732">Signal</keyword>
<feature type="signal peptide" evidence="1">
    <location>
        <begin position="1"/>
        <end position="18"/>
    </location>
</feature>